<evidence type="ECO:0000313" key="2">
    <source>
        <dbReference type="Proteomes" id="UP000190961"/>
    </source>
</evidence>
<dbReference type="Proteomes" id="UP000190961">
    <property type="component" value="Unassembled WGS sequence"/>
</dbReference>
<accession>A0A1T5KME9</accession>
<reference evidence="1 2" key="1">
    <citation type="submission" date="2017-02" db="EMBL/GenBank/DDBJ databases">
        <authorList>
            <person name="Peterson S.W."/>
        </authorList>
    </citation>
    <scope>NUCLEOTIDE SEQUENCE [LARGE SCALE GENOMIC DNA]</scope>
    <source>
        <strain evidence="1 2">DSM 25262</strain>
    </source>
</reference>
<dbReference type="STRING" id="688867.SAMN05660236_2373"/>
<evidence type="ECO:0000313" key="1">
    <source>
        <dbReference type="EMBL" id="SKC64926.1"/>
    </source>
</evidence>
<gene>
    <name evidence="1" type="ORF">SAMN05660236_2373</name>
</gene>
<dbReference type="AlphaFoldDB" id="A0A1T5KME9"/>
<dbReference type="EMBL" id="FUZU01000001">
    <property type="protein sequence ID" value="SKC64926.1"/>
    <property type="molecule type" value="Genomic_DNA"/>
</dbReference>
<organism evidence="1 2">
    <name type="scientific">Ohtaekwangia koreensis</name>
    <dbReference type="NCBI Taxonomy" id="688867"/>
    <lineage>
        <taxon>Bacteria</taxon>
        <taxon>Pseudomonadati</taxon>
        <taxon>Bacteroidota</taxon>
        <taxon>Cytophagia</taxon>
        <taxon>Cytophagales</taxon>
        <taxon>Fulvivirgaceae</taxon>
        <taxon>Ohtaekwangia</taxon>
    </lineage>
</organism>
<dbReference type="OrthoDB" id="9800865at2"/>
<protein>
    <submittedName>
        <fullName evidence="1">Uncharacterized protein</fullName>
    </submittedName>
</protein>
<name>A0A1T5KME9_9BACT</name>
<dbReference type="RefSeq" id="WP_143785707.1">
    <property type="nucleotide sequence ID" value="NZ_FUZU01000001.1"/>
</dbReference>
<proteinExistence type="predicted"/>
<sequence>MKKPYVICHMGSTVDGRILSEHWGDNREKYGTLYLECHNGFESQALMMVASPWRLYSQKN</sequence>
<keyword evidence="2" id="KW-1185">Reference proteome</keyword>